<sequence>MATVSPAVTRTSRPGSNPSYVQDLKVRPAPNSTGDAVALKVCLRSGSAGAGCAPPASLPFAADPAGPGAPGWPPSREPAGEQAASSPEPAAAIPAPSTARRVGEV</sequence>
<comment type="caution">
    <text evidence="2">The sequence shown here is derived from an EMBL/GenBank/DDBJ whole genome shotgun (WGS) entry which is preliminary data.</text>
</comment>
<name>A0A918C2A4_9ACTN</name>
<feature type="compositionally biased region" description="Low complexity" evidence="1">
    <location>
        <begin position="80"/>
        <end position="99"/>
    </location>
</feature>
<feature type="compositionally biased region" description="Low complexity" evidence="1">
    <location>
        <begin position="47"/>
        <end position="66"/>
    </location>
</feature>
<reference evidence="2" key="2">
    <citation type="submission" date="2020-09" db="EMBL/GenBank/DDBJ databases">
        <authorList>
            <person name="Sun Q."/>
            <person name="Ohkuma M."/>
        </authorList>
    </citation>
    <scope>NUCLEOTIDE SEQUENCE</scope>
    <source>
        <strain evidence="2">JCM 4403</strain>
    </source>
</reference>
<evidence type="ECO:0000313" key="3">
    <source>
        <dbReference type="Proteomes" id="UP000656732"/>
    </source>
</evidence>
<feature type="region of interest" description="Disordered" evidence="1">
    <location>
        <begin position="47"/>
        <end position="105"/>
    </location>
</feature>
<gene>
    <name evidence="2" type="ORF">GCM10010280_59170</name>
</gene>
<organism evidence="2 3">
    <name type="scientific">Streptomyces pilosus</name>
    <dbReference type="NCBI Taxonomy" id="28893"/>
    <lineage>
        <taxon>Bacteria</taxon>
        <taxon>Bacillati</taxon>
        <taxon>Actinomycetota</taxon>
        <taxon>Actinomycetes</taxon>
        <taxon>Kitasatosporales</taxon>
        <taxon>Streptomycetaceae</taxon>
        <taxon>Streptomyces</taxon>
    </lineage>
</organism>
<dbReference type="Proteomes" id="UP000656732">
    <property type="component" value="Unassembled WGS sequence"/>
</dbReference>
<accession>A0A918C2A4</accession>
<feature type="compositionally biased region" description="Polar residues" evidence="1">
    <location>
        <begin position="1"/>
        <end position="20"/>
    </location>
</feature>
<dbReference type="EMBL" id="BMTU01000016">
    <property type="protein sequence ID" value="GGR03327.1"/>
    <property type="molecule type" value="Genomic_DNA"/>
</dbReference>
<reference evidence="2" key="1">
    <citation type="journal article" date="2014" name="Int. J. Syst. Evol. Microbiol.">
        <title>Complete genome sequence of Corynebacterium casei LMG S-19264T (=DSM 44701T), isolated from a smear-ripened cheese.</title>
        <authorList>
            <consortium name="US DOE Joint Genome Institute (JGI-PGF)"/>
            <person name="Walter F."/>
            <person name="Albersmeier A."/>
            <person name="Kalinowski J."/>
            <person name="Ruckert C."/>
        </authorList>
    </citation>
    <scope>NUCLEOTIDE SEQUENCE</scope>
    <source>
        <strain evidence="2">JCM 4403</strain>
    </source>
</reference>
<evidence type="ECO:0000313" key="2">
    <source>
        <dbReference type="EMBL" id="GGR03327.1"/>
    </source>
</evidence>
<evidence type="ECO:0000256" key="1">
    <source>
        <dbReference type="SAM" id="MobiDB-lite"/>
    </source>
</evidence>
<keyword evidence="3" id="KW-1185">Reference proteome</keyword>
<dbReference type="AlphaFoldDB" id="A0A918C2A4"/>
<proteinExistence type="predicted"/>
<protein>
    <submittedName>
        <fullName evidence="2">Uncharacterized protein</fullName>
    </submittedName>
</protein>
<feature type="region of interest" description="Disordered" evidence="1">
    <location>
        <begin position="1"/>
        <end position="32"/>
    </location>
</feature>